<dbReference type="PANTHER" id="PTHR10491">
    <property type="entry name" value="DTDP-4-DEHYDRORHAMNOSE REDUCTASE"/>
    <property type="match status" value="1"/>
</dbReference>
<evidence type="ECO:0000256" key="2">
    <source>
        <dbReference type="ARBA" id="ARBA00010944"/>
    </source>
</evidence>
<dbReference type="EMBL" id="JBHULB010000017">
    <property type="protein sequence ID" value="MFD2588031.1"/>
    <property type="molecule type" value="Genomic_DNA"/>
</dbReference>
<dbReference type="PANTHER" id="PTHR10491:SF4">
    <property type="entry name" value="METHIONINE ADENOSYLTRANSFERASE 2 SUBUNIT BETA"/>
    <property type="match status" value="1"/>
</dbReference>
<sequence length="287" mass="32482">MKSVLVTGGNGQLGRCIKDVVQSSKELNFIFTDKNKLDITKEEDVKAFFENNSISYCINCAAYTAVDKAETDKDAAEALNIHGVENLANVCKKHKAILIHISTDFVFDGKQTKPYTEADETKPLNVYGETKLKGEKVVAEVLEDYFIIRTSWLYSEYGNNFFKTMLRLASEKNEVRVVSDQMGTPTYARDLARAVIVIIEKKKTAFGLYHYSNEGITSWFDFAITIFDYSNIKTKILPVKAKDFMTSANRPLYSVIDKTKIKDILGIAIPHWKESLKKCLINLAIKK</sequence>
<keyword evidence="6 8" id="KW-0560">Oxidoreductase</keyword>
<name>A0ABW5MZT8_9FLAO</name>
<dbReference type="Pfam" id="PF04321">
    <property type="entry name" value="RmlD_sub_bind"/>
    <property type="match status" value="1"/>
</dbReference>
<comment type="caution">
    <text evidence="8">The sequence shown here is derived from an EMBL/GenBank/DDBJ whole genome shotgun (WGS) entry which is preliminary data.</text>
</comment>
<protein>
    <recommendedName>
        <fullName evidence="4 6">dTDP-4-dehydrorhamnose reductase</fullName>
        <ecNumber evidence="3 6">1.1.1.133</ecNumber>
    </recommendedName>
</protein>
<keyword evidence="9" id="KW-1185">Reference proteome</keyword>
<evidence type="ECO:0000259" key="7">
    <source>
        <dbReference type="Pfam" id="PF04321"/>
    </source>
</evidence>
<accession>A0ABW5MZT8</accession>
<reference evidence="9" key="1">
    <citation type="journal article" date="2019" name="Int. J. Syst. Evol. Microbiol.">
        <title>The Global Catalogue of Microorganisms (GCM) 10K type strain sequencing project: providing services to taxonomists for standard genome sequencing and annotation.</title>
        <authorList>
            <consortium name="The Broad Institute Genomics Platform"/>
            <consortium name="The Broad Institute Genome Sequencing Center for Infectious Disease"/>
            <person name="Wu L."/>
            <person name="Ma J."/>
        </authorList>
    </citation>
    <scope>NUCLEOTIDE SEQUENCE [LARGE SCALE GENOMIC DNA]</scope>
    <source>
        <strain evidence="9">KCTC 52368</strain>
    </source>
</reference>
<comment type="similarity">
    <text evidence="2 6">Belongs to the dTDP-4-dehydrorhamnose reductase family.</text>
</comment>
<comment type="catalytic activity">
    <reaction evidence="5">
        <text>dTDP-beta-L-rhamnose + NADP(+) = dTDP-4-dehydro-beta-L-rhamnose + NADPH + H(+)</text>
        <dbReference type="Rhea" id="RHEA:21796"/>
        <dbReference type="ChEBI" id="CHEBI:15378"/>
        <dbReference type="ChEBI" id="CHEBI:57510"/>
        <dbReference type="ChEBI" id="CHEBI:57783"/>
        <dbReference type="ChEBI" id="CHEBI:58349"/>
        <dbReference type="ChEBI" id="CHEBI:62830"/>
        <dbReference type="EC" id="1.1.1.133"/>
    </reaction>
</comment>
<dbReference type="RefSeq" id="WP_377767570.1">
    <property type="nucleotide sequence ID" value="NZ_JBHULB010000017.1"/>
</dbReference>
<dbReference type="InterPro" id="IPR029903">
    <property type="entry name" value="RmlD-like-bd"/>
</dbReference>
<dbReference type="InterPro" id="IPR036291">
    <property type="entry name" value="NAD(P)-bd_dom_sf"/>
</dbReference>
<comment type="function">
    <text evidence="6">Catalyzes the reduction of dTDP-6-deoxy-L-lyxo-4-hexulose to yield dTDP-L-rhamnose.</text>
</comment>
<keyword evidence="6" id="KW-0521">NADP</keyword>
<evidence type="ECO:0000313" key="9">
    <source>
        <dbReference type="Proteomes" id="UP001597526"/>
    </source>
</evidence>
<evidence type="ECO:0000313" key="8">
    <source>
        <dbReference type="EMBL" id="MFD2588031.1"/>
    </source>
</evidence>
<evidence type="ECO:0000256" key="4">
    <source>
        <dbReference type="ARBA" id="ARBA00017099"/>
    </source>
</evidence>
<dbReference type="CDD" id="cd05254">
    <property type="entry name" value="dTDP_HR_like_SDR_e"/>
    <property type="match status" value="1"/>
</dbReference>
<evidence type="ECO:0000256" key="3">
    <source>
        <dbReference type="ARBA" id="ARBA00012929"/>
    </source>
</evidence>
<gene>
    <name evidence="8" type="primary">rfbD</name>
    <name evidence="8" type="ORF">ACFSQJ_13885</name>
</gene>
<dbReference type="SUPFAM" id="SSF51735">
    <property type="entry name" value="NAD(P)-binding Rossmann-fold domains"/>
    <property type="match status" value="1"/>
</dbReference>
<dbReference type="Gene3D" id="3.40.50.720">
    <property type="entry name" value="NAD(P)-binding Rossmann-like Domain"/>
    <property type="match status" value="1"/>
</dbReference>
<proteinExistence type="inferred from homology"/>
<evidence type="ECO:0000256" key="6">
    <source>
        <dbReference type="RuleBase" id="RU364082"/>
    </source>
</evidence>
<feature type="domain" description="RmlD-like substrate binding" evidence="7">
    <location>
        <begin position="3"/>
        <end position="283"/>
    </location>
</feature>
<dbReference type="InterPro" id="IPR005913">
    <property type="entry name" value="dTDP_dehydrorham_reduct"/>
</dbReference>
<organism evidence="8 9">
    <name type="scientific">Croceitalea marina</name>
    <dbReference type="NCBI Taxonomy" id="1775166"/>
    <lineage>
        <taxon>Bacteria</taxon>
        <taxon>Pseudomonadati</taxon>
        <taxon>Bacteroidota</taxon>
        <taxon>Flavobacteriia</taxon>
        <taxon>Flavobacteriales</taxon>
        <taxon>Flavobacteriaceae</taxon>
        <taxon>Croceitalea</taxon>
    </lineage>
</organism>
<evidence type="ECO:0000256" key="5">
    <source>
        <dbReference type="ARBA" id="ARBA00048200"/>
    </source>
</evidence>
<dbReference type="Proteomes" id="UP001597526">
    <property type="component" value="Unassembled WGS sequence"/>
</dbReference>
<dbReference type="NCBIfam" id="TIGR01214">
    <property type="entry name" value="rmlD"/>
    <property type="match status" value="1"/>
</dbReference>
<dbReference type="GO" id="GO:0008831">
    <property type="term" value="F:dTDP-4-dehydrorhamnose reductase activity"/>
    <property type="evidence" value="ECO:0007669"/>
    <property type="project" value="UniProtKB-EC"/>
</dbReference>
<dbReference type="EC" id="1.1.1.133" evidence="3 6"/>
<evidence type="ECO:0000256" key="1">
    <source>
        <dbReference type="ARBA" id="ARBA00004781"/>
    </source>
</evidence>
<dbReference type="Gene3D" id="3.90.25.10">
    <property type="entry name" value="UDP-galactose 4-epimerase, domain 1"/>
    <property type="match status" value="1"/>
</dbReference>
<comment type="pathway">
    <text evidence="1 6">Carbohydrate biosynthesis; dTDP-L-rhamnose biosynthesis.</text>
</comment>